<evidence type="ECO:0000256" key="10">
    <source>
        <dbReference type="ARBA" id="ARBA00022827"/>
    </source>
</evidence>
<dbReference type="InterPro" id="IPR024932">
    <property type="entry name" value="ApbE"/>
</dbReference>
<dbReference type="EMBL" id="CYUE01000002">
    <property type="protein sequence ID" value="CUK24465.1"/>
    <property type="molecule type" value="Genomic_DNA"/>
</dbReference>
<dbReference type="GO" id="GO:0016740">
    <property type="term" value="F:transferase activity"/>
    <property type="evidence" value="ECO:0007669"/>
    <property type="project" value="UniProtKB-UniRule"/>
</dbReference>
<keyword evidence="22" id="KW-1185">Reference proteome</keyword>
<evidence type="ECO:0000256" key="9">
    <source>
        <dbReference type="ARBA" id="ARBA00022729"/>
    </source>
</evidence>
<dbReference type="Gene3D" id="3.10.520.10">
    <property type="entry name" value="ApbE-like domains"/>
    <property type="match status" value="1"/>
</dbReference>
<evidence type="ECO:0000256" key="2">
    <source>
        <dbReference type="ARBA" id="ARBA00011955"/>
    </source>
</evidence>
<evidence type="ECO:0000256" key="12">
    <source>
        <dbReference type="ARBA" id="ARBA00023136"/>
    </source>
</evidence>
<evidence type="ECO:0000256" key="17">
    <source>
        <dbReference type="ARBA" id="ARBA00060485"/>
    </source>
</evidence>
<comment type="function">
    <text evidence="20">Flavin transferase that catalyzes the transfer of the FMN moiety of FAD and its covalent binding to the hydroxyl group of a threonine residue in a target flavoprotein.</text>
</comment>
<dbReference type="Pfam" id="PF02424">
    <property type="entry name" value="ApbE"/>
    <property type="match status" value="1"/>
</dbReference>
<feature type="signal peptide" evidence="20">
    <location>
        <begin position="1"/>
        <end position="20"/>
    </location>
</feature>
<dbReference type="FunFam" id="3.10.520.10:FF:000001">
    <property type="entry name" value="FAD:protein FMN transferase"/>
    <property type="match status" value="1"/>
</dbReference>
<feature type="chain" id="PRO_5005962960" description="FAD:protein FMN transferase" evidence="20">
    <location>
        <begin position="21"/>
        <end position="343"/>
    </location>
</feature>
<keyword evidence="13" id="KW-0564">Palmitate</keyword>
<keyword evidence="9 20" id="KW-0732">Signal</keyword>
<evidence type="ECO:0000256" key="11">
    <source>
        <dbReference type="ARBA" id="ARBA00022842"/>
    </source>
</evidence>
<dbReference type="Proteomes" id="UP000051184">
    <property type="component" value="Unassembled WGS sequence"/>
</dbReference>
<gene>
    <name evidence="21" type="primary">apbE</name>
    <name evidence="21" type="ORF">TA5114_00248</name>
</gene>
<keyword evidence="6 18" id="KW-0285">Flavoprotein</keyword>
<reference evidence="22" key="1">
    <citation type="submission" date="2015-09" db="EMBL/GenBank/DDBJ databases">
        <authorList>
            <person name="Rodrigo-Torres Lidia"/>
            <person name="Arahal R.David."/>
        </authorList>
    </citation>
    <scope>NUCLEOTIDE SEQUENCE [LARGE SCALE GENOMIC DNA]</scope>
    <source>
        <strain evidence="22">CECT 5114</strain>
    </source>
</reference>
<keyword evidence="7 18" id="KW-0808">Transferase</keyword>
<dbReference type="AlphaFoldDB" id="A0A0P1ILS8"/>
<evidence type="ECO:0000256" key="19">
    <source>
        <dbReference type="PIRSR" id="PIRSR006268-2"/>
    </source>
</evidence>
<dbReference type="EC" id="2.7.1.180" evidence="2 18"/>
<feature type="binding site" evidence="19">
    <location>
        <position position="291"/>
    </location>
    <ligand>
        <name>Mg(2+)</name>
        <dbReference type="ChEBI" id="CHEBI:18420"/>
    </ligand>
</feature>
<dbReference type="OrthoDB" id="9778595at2"/>
<comment type="subcellular location">
    <subcellularLocation>
        <location evidence="17 20">Cell inner membrane</location>
        <topology evidence="17 20">Lipid-anchor</topology>
        <orientation evidence="17 20">Periplasmic side</orientation>
    </subcellularLocation>
</comment>
<organism evidence="21 22">
    <name type="scientific">Cognatishimia activa</name>
    <dbReference type="NCBI Taxonomy" id="1715691"/>
    <lineage>
        <taxon>Bacteria</taxon>
        <taxon>Pseudomonadati</taxon>
        <taxon>Pseudomonadota</taxon>
        <taxon>Alphaproteobacteria</taxon>
        <taxon>Rhodobacterales</taxon>
        <taxon>Paracoccaceae</taxon>
        <taxon>Cognatishimia</taxon>
    </lineage>
</organism>
<keyword evidence="12" id="KW-0472">Membrane</keyword>
<protein>
    <recommendedName>
        <fullName evidence="3 18">FAD:protein FMN transferase</fullName>
        <ecNumber evidence="2 18">2.7.1.180</ecNumber>
    </recommendedName>
    <alternativeName>
        <fullName evidence="15 18">Flavin transferase</fullName>
    </alternativeName>
</protein>
<evidence type="ECO:0000256" key="18">
    <source>
        <dbReference type="PIRNR" id="PIRNR006268"/>
    </source>
</evidence>
<evidence type="ECO:0000313" key="21">
    <source>
        <dbReference type="EMBL" id="CUK24465.1"/>
    </source>
</evidence>
<evidence type="ECO:0000256" key="3">
    <source>
        <dbReference type="ARBA" id="ARBA00016337"/>
    </source>
</evidence>
<evidence type="ECO:0000256" key="15">
    <source>
        <dbReference type="ARBA" id="ARBA00031306"/>
    </source>
</evidence>
<evidence type="ECO:0000256" key="16">
    <source>
        <dbReference type="ARBA" id="ARBA00048540"/>
    </source>
</evidence>
<comment type="similarity">
    <text evidence="1 18 20">Belongs to the ApbE family.</text>
</comment>
<proteinExistence type="inferred from homology"/>
<keyword evidence="4" id="KW-1003">Cell membrane</keyword>
<evidence type="ECO:0000256" key="4">
    <source>
        <dbReference type="ARBA" id="ARBA00022475"/>
    </source>
</evidence>
<evidence type="ECO:0000256" key="5">
    <source>
        <dbReference type="ARBA" id="ARBA00022519"/>
    </source>
</evidence>
<evidence type="ECO:0000313" key="22">
    <source>
        <dbReference type="Proteomes" id="UP000051184"/>
    </source>
</evidence>
<dbReference type="InterPro" id="IPR003374">
    <property type="entry name" value="ApbE-like_sf"/>
</dbReference>
<feature type="binding site" evidence="19">
    <location>
        <position position="177"/>
    </location>
    <ligand>
        <name>Mg(2+)</name>
        <dbReference type="ChEBI" id="CHEBI:18420"/>
    </ligand>
</feature>
<feature type="binding site" evidence="19">
    <location>
        <position position="295"/>
    </location>
    <ligand>
        <name>Mg(2+)</name>
        <dbReference type="ChEBI" id="CHEBI:18420"/>
    </ligand>
</feature>
<evidence type="ECO:0000256" key="7">
    <source>
        <dbReference type="ARBA" id="ARBA00022679"/>
    </source>
</evidence>
<dbReference type="PIRSF" id="PIRSF006268">
    <property type="entry name" value="ApbE"/>
    <property type="match status" value="1"/>
</dbReference>
<dbReference type="SUPFAM" id="SSF143631">
    <property type="entry name" value="ApbE-like"/>
    <property type="match status" value="1"/>
</dbReference>
<sequence>MTSQLKLSRRSFLVMPIALAACKKGWSILNITGLTMGTNYSVAAVDHSKSVDQGELKTAIENSLQLVNAQMSNWDANSEISRFNASASTAPVAVSNELATVMQAAQDVHVASEGRFDVAIGDLIDLWGFGSGATRTATPSDAEIAAVLENTGHSKSLRVAGGTLQKLQPEAEIYLSAIGKGFGVDQVARTIESFGIKDYMIEIGGDLYTAGLNPEGMPWQIGIETPVAYDRGVQQVVSVSNLGMATSGDYRNYFEQDGVRYSHILDGTTGRPVTHKTASVTVLTENAMLADAWATAMLVLGTERGLQIADEQDLAVLFIDRDVDSAQNGFISTASKRFAQLQA</sequence>
<keyword evidence="11 18" id="KW-0460">Magnesium</keyword>
<evidence type="ECO:0000256" key="8">
    <source>
        <dbReference type="ARBA" id="ARBA00022723"/>
    </source>
</evidence>
<comment type="catalytic activity">
    <reaction evidence="16 18 20">
        <text>L-threonyl-[protein] + FAD = FMN-L-threonyl-[protein] + AMP + H(+)</text>
        <dbReference type="Rhea" id="RHEA:36847"/>
        <dbReference type="Rhea" id="RHEA-COMP:11060"/>
        <dbReference type="Rhea" id="RHEA-COMP:11061"/>
        <dbReference type="ChEBI" id="CHEBI:15378"/>
        <dbReference type="ChEBI" id="CHEBI:30013"/>
        <dbReference type="ChEBI" id="CHEBI:57692"/>
        <dbReference type="ChEBI" id="CHEBI:74257"/>
        <dbReference type="ChEBI" id="CHEBI:456215"/>
        <dbReference type="EC" id="2.7.1.180"/>
    </reaction>
</comment>
<evidence type="ECO:0000256" key="14">
    <source>
        <dbReference type="ARBA" id="ARBA00023288"/>
    </source>
</evidence>
<evidence type="ECO:0000256" key="6">
    <source>
        <dbReference type="ARBA" id="ARBA00022630"/>
    </source>
</evidence>
<keyword evidence="5 20" id="KW-0997">Cell inner membrane</keyword>
<keyword evidence="10 18" id="KW-0274">FAD</keyword>
<dbReference type="PROSITE" id="PS51257">
    <property type="entry name" value="PROKAR_LIPOPROTEIN"/>
    <property type="match status" value="1"/>
</dbReference>
<evidence type="ECO:0000256" key="20">
    <source>
        <dbReference type="RuleBase" id="RU363002"/>
    </source>
</evidence>
<keyword evidence="8 18" id="KW-0479">Metal-binding</keyword>
<dbReference type="STRING" id="1715691.TA5113_00873"/>
<evidence type="ECO:0000256" key="13">
    <source>
        <dbReference type="ARBA" id="ARBA00023139"/>
    </source>
</evidence>
<dbReference type="PANTHER" id="PTHR30040">
    <property type="entry name" value="THIAMINE BIOSYNTHESIS LIPOPROTEIN APBE"/>
    <property type="match status" value="1"/>
</dbReference>
<dbReference type="PANTHER" id="PTHR30040:SF2">
    <property type="entry name" value="FAD:PROTEIN FMN TRANSFERASE"/>
    <property type="match status" value="1"/>
</dbReference>
<keyword evidence="14 20" id="KW-0449">Lipoprotein</keyword>
<dbReference type="GO" id="GO:0005886">
    <property type="term" value="C:plasma membrane"/>
    <property type="evidence" value="ECO:0007669"/>
    <property type="project" value="UniProtKB-SubCell"/>
</dbReference>
<dbReference type="GO" id="GO:0046872">
    <property type="term" value="F:metal ion binding"/>
    <property type="evidence" value="ECO:0007669"/>
    <property type="project" value="UniProtKB-UniRule"/>
</dbReference>
<evidence type="ECO:0000256" key="1">
    <source>
        <dbReference type="ARBA" id="ARBA00008282"/>
    </source>
</evidence>
<comment type="cofactor">
    <cofactor evidence="19">
        <name>Mg(2+)</name>
        <dbReference type="ChEBI" id="CHEBI:18420"/>
    </cofactor>
    <cofactor evidence="19">
        <name>Mn(2+)</name>
        <dbReference type="ChEBI" id="CHEBI:29035"/>
    </cofactor>
    <text evidence="19">Magnesium. Can also use manganese.</text>
</comment>
<accession>A0A0P1ILS8</accession>
<name>A0A0P1ILS8_9RHOB</name>